<keyword evidence="3" id="KW-0813">Transport</keyword>
<feature type="transmembrane region" description="Helical" evidence="13">
    <location>
        <begin position="446"/>
        <end position="464"/>
    </location>
</feature>
<dbReference type="Gene3D" id="3.30.70.100">
    <property type="match status" value="1"/>
</dbReference>
<evidence type="ECO:0000256" key="4">
    <source>
        <dbReference type="ARBA" id="ARBA00022475"/>
    </source>
</evidence>
<dbReference type="EMBL" id="FQWT01000007">
    <property type="protein sequence ID" value="SHH81555.1"/>
    <property type="molecule type" value="Genomic_DNA"/>
</dbReference>
<dbReference type="GO" id="GO:0055070">
    <property type="term" value="P:copper ion homeostasis"/>
    <property type="evidence" value="ECO:0007669"/>
    <property type="project" value="TreeGrafter"/>
</dbReference>
<dbReference type="InterPro" id="IPR018303">
    <property type="entry name" value="ATPase_P-typ_P_site"/>
</dbReference>
<evidence type="ECO:0000256" key="11">
    <source>
        <dbReference type="ARBA" id="ARBA00023065"/>
    </source>
</evidence>
<evidence type="ECO:0000256" key="13">
    <source>
        <dbReference type="SAM" id="Phobius"/>
    </source>
</evidence>
<dbReference type="PRINTS" id="PR00119">
    <property type="entry name" value="CATATPASE"/>
</dbReference>
<name>A0A1M5W237_9FLAO</name>
<evidence type="ECO:0000256" key="5">
    <source>
        <dbReference type="ARBA" id="ARBA00022553"/>
    </source>
</evidence>
<feature type="transmembrane region" description="Helical" evidence="13">
    <location>
        <begin position="787"/>
        <end position="811"/>
    </location>
</feature>
<dbReference type="InterPro" id="IPR008250">
    <property type="entry name" value="ATPase_P-typ_transduc_dom_A_sf"/>
</dbReference>
<feature type="transmembrane region" description="Helical" evidence="13">
    <location>
        <begin position="470"/>
        <end position="494"/>
    </location>
</feature>
<evidence type="ECO:0000256" key="7">
    <source>
        <dbReference type="ARBA" id="ARBA00022723"/>
    </source>
</evidence>
<organism evidence="16 17">
    <name type="scientific">Chryseobacterium oranimense</name>
    <dbReference type="NCBI Taxonomy" id="421058"/>
    <lineage>
        <taxon>Bacteria</taxon>
        <taxon>Pseudomonadati</taxon>
        <taxon>Bacteroidota</taxon>
        <taxon>Flavobacteriia</taxon>
        <taxon>Flavobacteriales</taxon>
        <taxon>Weeksellaceae</taxon>
        <taxon>Chryseobacterium group</taxon>
        <taxon>Chryseobacterium</taxon>
    </lineage>
</organism>
<feature type="transmembrane region" description="Helical" evidence="13">
    <location>
        <begin position="760"/>
        <end position="781"/>
    </location>
</feature>
<evidence type="ECO:0000256" key="8">
    <source>
        <dbReference type="ARBA" id="ARBA00022842"/>
    </source>
</evidence>
<keyword evidence="11" id="KW-0406">Ion transport</keyword>
<dbReference type="PANTHER" id="PTHR43520:SF5">
    <property type="entry name" value="CATION-TRANSPORTING P-TYPE ATPASE-RELATED"/>
    <property type="match status" value="1"/>
</dbReference>
<dbReference type="Pfam" id="PF00122">
    <property type="entry name" value="E1-E2_ATPase"/>
    <property type="match status" value="1"/>
</dbReference>
<evidence type="ECO:0000256" key="9">
    <source>
        <dbReference type="ARBA" id="ARBA00022967"/>
    </source>
</evidence>
<dbReference type="SUPFAM" id="SSF55008">
    <property type="entry name" value="HMA, heavy metal-associated domain"/>
    <property type="match status" value="1"/>
</dbReference>
<reference evidence="17" key="1">
    <citation type="submission" date="2016-11" db="EMBL/GenBank/DDBJ databases">
        <authorList>
            <person name="Varghese N."/>
            <person name="Submissions S."/>
        </authorList>
    </citation>
    <scope>NUCLEOTIDE SEQUENCE [LARGE SCALE GENOMIC DNA]</scope>
    <source>
        <strain evidence="17">DSM 19055</strain>
    </source>
</reference>
<dbReference type="eggNOG" id="COG2217">
    <property type="taxonomic scope" value="Bacteria"/>
</dbReference>
<dbReference type="InterPro" id="IPR021993">
    <property type="entry name" value="ATPase-cat-bd"/>
</dbReference>
<dbReference type="SUPFAM" id="SSF81653">
    <property type="entry name" value="Calcium ATPase, transduction domain A"/>
    <property type="match status" value="1"/>
</dbReference>
<dbReference type="Pfam" id="PF00702">
    <property type="entry name" value="Hydrolase"/>
    <property type="match status" value="1"/>
</dbReference>
<evidence type="ECO:0000256" key="12">
    <source>
        <dbReference type="ARBA" id="ARBA00023136"/>
    </source>
</evidence>
<dbReference type="PANTHER" id="PTHR43520">
    <property type="entry name" value="ATP7, ISOFORM B"/>
    <property type="match status" value="1"/>
</dbReference>
<dbReference type="GO" id="GO:0005886">
    <property type="term" value="C:plasma membrane"/>
    <property type="evidence" value="ECO:0007669"/>
    <property type="project" value="UniProtKB-SubCell"/>
</dbReference>
<keyword evidence="6 13" id="KW-0812">Transmembrane</keyword>
<dbReference type="AlphaFoldDB" id="A0A1M5W237"/>
<dbReference type="GO" id="GO:0005524">
    <property type="term" value="F:ATP binding"/>
    <property type="evidence" value="ECO:0007669"/>
    <property type="project" value="InterPro"/>
</dbReference>
<evidence type="ECO:0000256" key="1">
    <source>
        <dbReference type="ARBA" id="ARBA00004651"/>
    </source>
</evidence>
<evidence type="ECO:0000256" key="2">
    <source>
        <dbReference type="ARBA" id="ARBA00006024"/>
    </source>
</evidence>
<dbReference type="SUPFAM" id="SSF56784">
    <property type="entry name" value="HAD-like"/>
    <property type="match status" value="1"/>
</dbReference>
<dbReference type="Gene3D" id="2.70.150.10">
    <property type="entry name" value="Calcium-transporting ATPase, cytoplasmic transduction domain A"/>
    <property type="match status" value="1"/>
</dbReference>
<keyword evidence="4" id="KW-1003">Cell membrane</keyword>
<feature type="domain" description="P-type ATPase A" evidence="14">
    <location>
        <begin position="334"/>
        <end position="424"/>
    </location>
</feature>
<dbReference type="InterPro" id="IPR023299">
    <property type="entry name" value="ATPase_P-typ_cyto_dom_N"/>
</dbReference>
<dbReference type="InterPro" id="IPR059000">
    <property type="entry name" value="ATPase_P-type_domA"/>
</dbReference>
<dbReference type="GO" id="GO:0016887">
    <property type="term" value="F:ATP hydrolysis activity"/>
    <property type="evidence" value="ECO:0007669"/>
    <property type="project" value="InterPro"/>
</dbReference>
<dbReference type="STRING" id="421058.SAMN05421866_3853"/>
<keyword evidence="7" id="KW-0479">Metal-binding</keyword>
<dbReference type="InterPro" id="IPR023298">
    <property type="entry name" value="ATPase_P-typ_TM_dom_sf"/>
</dbReference>
<feature type="transmembrane region" description="Helical" evidence="13">
    <location>
        <begin position="289"/>
        <end position="310"/>
    </location>
</feature>
<dbReference type="NCBIfam" id="TIGR01494">
    <property type="entry name" value="ATPase_P-type"/>
    <property type="match status" value="1"/>
</dbReference>
<protein>
    <submittedName>
        <fullName evidence="16">Cu+-exporting ATPase</fullName>
    </submittedName>
</protein>
<comment type="similarity">
    <text evidence="2">Belongs to the cation transport ATPase (P-type) (TC 3.A.3) family. Type IB subfamily.</text>
</comment>
<feature type="transmembrane region" description="Helical" evidence="13">
    <location>
        <begin position="234"/>
        <end position="252"/>
    </location>
</feature>
<evidence type="ECO:0000259" key="15">
    <source>
        <dbReference type="Pfam" id="PF12156"/>
    </source>
</evidence>
<evidence type="ECO:0000256" key="6">
    <source>
        <dbReference type="ARBA" id="ARBA00022692"/>
    </source>
</evidence>
<dbReference type="Pfam" id="PF12156">
    <property type="entry name" value="ATPase-cat_bd"/>
    <property type="match status" value="1"/>
</dbReference>
<dbReference type="Gene3D" id="3.40.50.1000">
    <property type="entry name" value="HAD superfamily/HAD-like"/>
    <property type="match status" value="1"/>
</dbReference>
<dbReference type="SUPFAM" id="SSF81665">
    <property type="entry name" value="Calcium ATPase, transmembrane domain M"/>
    <property type="match status" value="1"/>
</dbReference>
<evidence type="ECO:0000259" key="14">
    <source>
        <dbReference type="Pfam" id="PF00122"/>
    </source>
</evidence>
<dbReference type="PRINTS" id="PR00943">
    <property type="entry name" value="CUATPASE"/>
</dbReference>
<evidence type="ECO:0000313" key="16">
    <source>
        <dbReference type="EMBL" id="SHH81555.1"/>
    </source>
</evidence>
<feature type="domain" description="Putative metal-binding" evidence="15">
    <location>
        <begin position="32"/>
        <end position="104"/>
    </location>
</feature>
<accession>A0A1M5W237</accession>
<gene>
    <name evidence="16" type="ORF">SAMN05421866_3853</name>
</gene>
<evidence type="ECO:0000313" key="17">
    <source>
        <dbReference type="Proteomes" id="UP000184047"/>
    </source>
</evidence>
<comment type="subcellular location">
    <subcellularLocation>
        <location evidence="1">Cell membrane</location>
        <topology evidence="1">Multi-pass membrane protein</topology>
    </subcellularLocation>
</comment>
<feature type="transmembrane region" description="Helical" evidence="13">
    <location>
        <begin position="264"/>
        <end position="283"/>
    </location>
</feature>
<proteinExistence type="inferred from homology"/>
<sequence length="820" mass="93199">MTFITKIEHFNAINKKICYNFVVQYFMVVSENCFHCGQGIEKERILFDEKTFCCNGCKSVYEILNINNLTNFYELNKRAGIRPSDENSSQFDYLDTPEIFEKITDFSEGNTSLVTFKIPVIHCSSCIWLLESLHTLNEHINYSQVNFTRKTLQISFNHNDLKLSELANFLTNLGYKPVISLETADKNVDHLDKSLLIKFAIAGFAFGNGMFLAFPEYVGGEDYWMEHYKGLFRTLMFLLACPVVFYSASDYYKSAWYGLKNKIVNIDVPIVLGIFVLFGRSIYEVVTDYGPGYFDTLCGLLFFMLMGKIFQKRTYSALSYDRDYKSFYPIAVTKVDFEGKQDNILLSEIKVGDRILVRNQEIIPVDAILINGEGNIDNSFITGESESISKQPGDKIFAGGKQIGSSLELEVIKDVDQSYLTQLWNKEAFKKHETGLDTLTNNISKYFTFIILGIALISGIYWAFIDLEKMFQVISAILIIACPCALALSAPFTFGHIMRILGRNKFYVKDTLTIEKIAKLDTIVFDKTGTITHRKKSNIRYEGSEINEFDELNIKTLLKNSNHPLSKSLYEFIEVTDNYFPVEHFREISGKGYEASIRGSVYKIGSARYNDQEPKNLETAVYISRNGEFLGKFIFKNEYRPKLKELFTKLTSYKIFILSGDNSSEENQLKELIPNYKGMAFNQSPEDKLNYIKSLQDQNMKVAMLGDGLNDAGALKQSNVGIAIADDTNSFTPSSDVIMNGDKVVTLDNYLNVCKGSITIVKMTFIISFLYNIVGLSYAVTGHMHPLFAAIIMPISSITVVTFTTVSTWILGRKYFKKQA</sequence>
<dbReference type="InterPro" id="IPR001757">
    <property type="entry name" value="P_typ_ATPase"/>
</dbReference>
<dbReference type="GO" id="GO:0005507">
    <property type="term" value="F:copper ion binding"/>
    <property type="evidence" value="ECO:0007669"/>
    <property type="project" value="TreeGrafter"/>
</dbReference>
<dbReference type="InterPro" id="IPR036412">
    <property type="entry name" value="HAD-like_sf"/>
</dbReference>
<feature type="transmembrane region" description="Helical" evidence="13">
    <location>
        <begin position="195"/>
        <end position="214"/>
    </location>
</feature>
<dbReference type="PROSITE" id="PS00154">
    <property type="entry name" value="ATPASE_E1_E2"/>
    <property type="match status" value="1"/>
</dbReference>
<evidence type="ECO:0000256" key="3">
    <source>
        <dbReference type="ARBA" id="ARBA00022448"/>
    </source>
</evidence>
<dbReference type="GO" id="GO:0043682">
    <property type="term" value="F:P-type divalent copper transporter activity"/>
    <property type="evidence" value="ECO:0007669"/>
    <property type="project" value="TreeGrafter"/>
</dbReference>
<keyword evidence="8" id="KW-0460">Magnesium</keyword>
<dbReference type="InterPro" id="IPR023214">
    <property type="entry name" value="HAD_sf"/>
</dbReference>
<dbReference type="Proteomes" id="UP000184047">
    <property type="component" value="Unassembled WGS sequence"/>
</dbReference>
<dbReference type="Gene3D" id="3.40.1110.10">
    <property type="entry name" value="Calcium-transporting ATPase, cytoplasmic domain N"/>
    <property type="match status" value="1"/>
</dbReference>
<keyword evidence="9" id="KW-1278">Translocase</keyword>
<keyword evidence="5" id="KW-0597">Phosphoprotein</keyword>
<keyword evidence="10 13" id="KW-1133">Transmembrane helix</keyword>
<evidence type="ECO:0000256" key="10">
    <source>
        <dbReference type="ARBA" id="ARBA00022989"/>
    </source>
</evidence>
<dbReference type="InterPro" id="IPR036163">
    <property type="entry name" value="HMA_dom_sf"/>
</dbReference>
<keyword evidence="17" id="KW-1185">Reference proteome</keyword>
<keyword evidence="12 13" id="KW-0472">Membrane</keyword>